<name>A0A5C6QR35_9GAMM</name>
<feature type="domain" description="CSD" evidence="3">
    <location>
        <begin position="2"/>
        <end position="67"/>
    </location>
</feature>
<reference evidence="5 7" key="1">
    <citation type="submission" date="2019-07" db="EMBL/GenBank/DDBJ databases">
        <title>Genomes of sea-ice associated Colwellia species.</title>
        <authorList>
            <person name="Bowman J.P."/>
        </authorList>
    </citation>
    <scope>NUCLEOTIDE SEQUENCE [LARGE SCALE GENOMIC DNA]</scope>
    <source>
        <strain evidence="4 6">ACAM 607</strain>
        <strain evidence="5 7">IC036</strain>
    </source>
</reference>
<dbReference type="AlphaFoldDB" id="A0A5C6QR35"/>
<evidence type="ECO:0000313" key="6">
    <source>
        <dbReference type="Proteomes" id="UP000321525"/>
    </source>
</evidence>
<dbReference type="PANTHER" id="PTHR12962">
    <property type="entry name" value="CALCIUM-REGULATED HEAT STABLE PROTEIN CRHSP-24-RELATED"/>
    <property type="match status" value="1"/>
</dbReference>
<evidence type="ECO:0000259" key="3">
    <source>
        <dbReference type="PROSITE" id="PS51857"/>
    </source>
</evidence>
<dbReference type="OrthoDB" id="72963at2"/>
<dbReference type="SUPFAM" id="SSF50249">
    <property type="entry name" value="Nucleic acid-binding proteins"/>
    <property type="match status" value="1"/>
</dbReference>
<evidence type="ECO:0000256" key="1">
    <source>
        <dbReference type="ARBA" id="ARBA00022553"/>
    </source>
</evidence>
<dbReference type="Proteomes" id="UP000321525">
    <property type="component" value="Unassembled WGS sequence"/>
</dbReference>
<feature type="transmembrane region" description="Helical" evidence="2">
    <location>
        <begin position="108"/>
        <end position="125"/>
    </location>
</feature>
<evidence type="ECO:0000313" key="7">
    <source>
        <dbReference type="Proteomes" id="UP000321917"/>
    </source>
</evidence>
<dbReference type="InterPro" id="IPR052069">
    <property type="entry name" value="Ca-reg_mRNA-binding_domain"/>
</dbReference>
<dbReference type="PROSITE" id="PS51857">
    <property type="entry name" value="CSD_2"/>
    <property type="match status" value="1"/>
</dbReference>
<dbReference type="Pfam" id="PF06961">
    <property type="entry name" value="DUF1294"/>
    <property type="match status" value="1"/>
</dbReference>
<dbReference type="SMART" id="SM00357">
    <property type="entry name" value="CSP"/>
    <property type="match status" value="1"/>
</dbReference>
<evidence type="ECO:0000313" key="5">
    <source>
        <dbReference type="EMBL" id="TWX71555.1"/>
    </source>
</evidence>
<organism evidence="5 7">
    <name type="scientific">Colwellia hornerae</name>
    <dbReference type="NCBI Taxonomy" id="89402"/>
    <lineage>
        <taxon>Bacteria</taxon>
        <taxon>Pseudomonadati</taxon>
        <taxon>Pseudomonadota</taxon>
        <taxon>Gammaproteobacteria</taxon>
        <taxon>Alteromonadales</taxon>
        <taxon>Colwelliaceae</taxon>
        <taxon>Colwellia</taxon>
    </lineage>
</organism>
<accession>A0A5C6QR35</accession>
<dbReference type="GO" id="GO:0003730">
    <property type="term" value="F:mRNA 3'-UTR binding"/>
    <property type="evidence" value="ECO:0007669"/>
    <property type="project" value="TreeGrafter"/>
</dbReference>
<sequence>MRLKGKVVKWNTDKAFGFITPNGGGDNIFIHKTALSNSSRTPQINDIITFSVTKDKAGRCCASDATFSGEKLKKKSAENTNKFSVYLAIIFLITIIAVYFSGLFPKSLLLGYLGLNIITFFAYAFDKSAAKRGAWRTQESTLHLFSLLGGWAGAAIAQQLLRHKSSKKAFQHVFWVTVIINIAALIWLYSSSGAKYLELLS</sequence>
<keyword evidence="2" id="KW-1133">Transmembrane helix</keyword>
<dbReference type="InterPro" id="IPR002059">
    <property type="entry name" value="CSP_DNA-bd"/>
</dbReference>
<dbReference type="GO" id="GO:0005829">
    <property type="term" value="C:cytosol"/>
    <property type="evidence" value="ECO:0007669"/>
    <property type="project" value="UniProtKB-ARBA"/>
</dbReference>
<dbReference type="Proteomes" id="UP000321917">
    <property type="component" value="Unassembled WGS sequence"/>
</dbReference>
<keyword evidence="6" id="KW-1185">Reference proteome</keyword>
<dbReference type="Gene3D" id="2.40.50.140">
    <property type="entry name" value="Nucleic acid-binding proteins"/>
    <property type="match status" value="1"/>
</dbReference>
<dbReference type="EMBL" id="VOLR01000002">
    <property type="protein sequence ID" value="TWX62644.1"/>
    <property type="molecule type" value="Genomic_DNA"/>
</dbReference>
<dbReference type="Pfam" id="PF00313">
    <property type="entry name" value="CSD"/>
    <property type="match status" value="1"/>
</dbReference>
<evidence type="ECO:0000313" key="4">
    <source>
        <dbReference type="EMBL" id="TWX62644.1"/>
    </source>
</evidence>
<keyword evidence="2" id="KW-0812">Transmembrane</keyword>
<dbReference type="RefSeq" id="WP_146797141.1">
    <property type="nucleotide sequence ID" value="NZ_VOLP01000003.1"/>
</dbReference>
<dbReference type="InterPro" id="IPR012340">
    <property type="entry name" value="NA-bd_OB-fold"/>
</dbReference>
<keyword evidence="1" id="KW-0597">Phosphoprotein</keyword>
<dbReference type="GO" id="GO:0043488">
    <property type="term" value="P:regulation of mRNA stability"/>
    <property type="evidence" value="ECO:0007669"/>
    <property type="project" value="TreeGrafter"/>
</dbReference>
<protein>
    <submittedName>
        <fullName evidence="5">DUF1294 domain-containing protein</fullName>
    </submittedName>
</protein>
<dbReference type="InterPro" id="IPR010718">
    <property type="entry name" value="DUF1294"/>
</dbReference>
<proteinExistence type="predicted"/>
<keyword evidence="2" id="KW-0472">Membrane</keyword>
<dbReference type="PANTHER" id="PTHR12962:SF1">
    <property type="entry name" value="COLD SHOCK DOMAIN-CONTAINING PROTEIN CG9705"/>
    <property type="match status" value="1"/>
</dbReference>
<dbReference type="InterPro" id="IPR011129">
    <property type="entry name" value="CSD"/>
</dbReference>
<comment type="caution">
    <text evidence="5">The sequence shown here is derived from an EMBL/GenBank/DDBJ whole genome shotgun (WGS) entry which is preliminary data.</text>
</comment>
<feature type="transmembrane region" description="Helical" evidence="2">
    <location>
        <begin position="173"/>
        <end position="190"/>
    </location>
</feature>
<evidence type="ECO:0000256" key="2">
    <source>
        <dbReference type="SAM" id="Phobius"/>
    </source>
</evidence>
<feature type="transmembrane region" description="Helical" evidence="2">
    <location>
        <begin position="83"/>
        <end position="102"/>
    </location>
</feature>
<gene>
    <name evidence="4" type="ORF">ESZ26_02095</name>
    <name evidence="5" type="ORF">ESZ27_01705</name>
</gene>
<dbReference type="EMBL" id="VOLQ01000002">
    <property type="protein sequence ID" value="TWX71555.1"/>
    <property type="molecule type" value="Genomic_DNA"/>
</dbReference>